<gene>
    <name evidence="1" type="ORF">PsYK624_080240</name>
</gene>
<dbReference type="Proteomes" id="UP000703269">
    <property type="component" value="Unassembled WGS sequence"/>
</dbReference>
<accession>A0A9P3LET9</accession>
<sequence>MWRKLEHAVEVASRVIPMVRSVVVHPELEWGEDPFMFEVADVLLQRLPRCIGLRVQHCNWAASAYQREPPPSWARLEVLVLSMVDIRTSTADIARLARSCTALRTLVLDRVQWRESHIAVQDSVVHGPSKLQTFHVHPVRGYQLGPISDILDMAHDVLKALHVTVSLDFELSDNRERLRRFLRAIRRCQALDRLSYMVSVAGSHIPTIIEELRTFYDVCKSIPPSCKQLDLHTDMRNVLWRPSDPVVIKEVRWDDIDGILSAAPKLTFVRVGQFRTTQLSIPRSWGDAGKYHVRQHLRRFTERGGDLDVFIDATWTASHSPRNVGFWVETRDDFFVV</sequence>
<evidence type="ECO:0000313" key="2">
    <source>
        <dbReference type="Proteomes" id="UP000703269"/>
    </source>
</evidence>
<protein>
    <submittedName>
        <fullName evidence="1">Uncharacterized protein</fullName>
    </submittedName>
</protein>
<proteinExistence type="predicted"/>
<dbReference type="AlphaFoldDB" id="A0A9P3LET9"/>
<comment type="caution">
    <text evidence="1">The sequence shown here is derived from an EMBL/GenBank/DDBJ whole genome shotgun (WGS) entry which is preliminary data.</text>
</comment>
<organism evidence="1 2">
    <name type="scientific">Phanerochaete sordida</name>
    <dbReference type="NCBI Taxonomy" id="48140"/>
    <lineage>
        <taxon>Eukaryota</taxon>
        <taxon>Fungi</taxon>
        <taxon>Dikarya</taxon>
        <taxon>Basidiomycota</taxon>
        <taxon>Agaricomycotina</taxon>
        <taxon>Agaricomycetes</taxon>
        <taxon>Polyporales</taxon>
        <taxon>Phanerochaetaceae</taxon>
        <taxon>Phanerochaete</taxon>
    </lineage>
</organism>
<evidence type="ECO:0000313" key="1">
    <source>
        <dbReference type="EMBL" id="GJE91873.1"/>
    </source>
</evidence>
<name>A0A9P3LET9_9APHY</name>
<reference evidence="1 2" key="1">
    <citation type="submission" date="2021-08" db="EMBL/GenBank/DDBJ databases">
        <title>Draft Genome Sequence of Phanerochaete sordida strain YK-624.</title>
        <authorList>
            <person name="Mori T."/>
            <person name="Dohra H."/>
            <person name="Suzuki T."/>
            <person name="Kawagishi H."/>
            <person name="Hirai H."/>
        </authorList>
    </citation>
    <scope>NUCLEOTIDE SEQUENCE [LARGE SCALE GENOMIC DNA]</scope>
    <source>
        <strain evidence="1 2">YK-624</strain>
    </source>
</reference>
<keyword evidence="2" id="KW-1185">Reference proteome</keyword>
<dbReference type="EMBL" id="BPQB01000023">
    <property type="protein sequence ID" value="GJE91873.1"/>
    <property type="molecule type" value="Genomic_DNA"/>
</dbReference>